<dbReference type="EMBL" id="CP150951">
    <property type="protein sequence ID" value="WZC47282.1"/>
    <property type="molecule type" value="Genomic_DNA"/>
</dbReference>
<evidence type="ECO:0000256" key="1">
    <source>
        <dbReference type="SAM" id="MobiDB-lite"/>
    </source>
</evidence>
<feature type="region of interest" description="Disordered" evidence="1">
    <location>
        <begin position="1"/>
        <end position="45"/>
    </location>
</feature>
<organism evidence="2 3">
    <name type="scientific">Yoonia phaeophyticola</name>
    <dbReference type="NCBI Taxonomy" id="3137369"/>
    <lineage>
        <taxon>Bacteria</taxon>
        <taxon>Pseudomonadati</taxon>
        <taxon>Pseudomonadota</taxon>
        <taxon>Alphaproteobacteria</taxon>
        <taxon>Rhodobacterales</taxon>
        <taxon>Paracoccaceae</taxon>
        <taxon>Yoonia</taxon>
    </lineage>
</organism>
<dbReference type="Proteomes" id="UP001440612">
    <property type="component" value="Chromosome"/>
</dbReference>
<evidence type="ECO:0000313" key="2">
    <source>
        <dbReference type="EMBL" id="WZC47282.1"/>
    </source>
</evidence>
<sequence>MSDVKKSKKDRKSVLSELNQSDRKPSKDPEEKSDKSVLSELNDSK</sequence>
<proteinExistence type="predicted"/>
<feature type="compositionally biased region" description="Basic and acidic residues" evidence="1">
    <location>
        <begin position="20"/>
        <end position="45"/>
    </location>
</feature>
<name>A0ABZ2UYP4_9RHOB</name>
<dbReference type="RefSeq" id="WP_341365403.1">
    <property type="nucleotide sequence ID" value="NZ_CP150951.2"/>
</dbReference>
<reference evidence="3" key="1">
    <citation type="submission" date="2024-04" db="EMBL/GenBank/DDBJ databases">
        <title>Phylogenomic analyses of a clade within the roseobacter group suggest taxonomic reassignments of species of the genera Aestuariivita, Citreicella, Loktanella, Nautella, Pelagibaca, Ruegeria, Thalassobius, Thiobacimonas and Tropicibacter, and the proposal o.</title>
        <authorList>
            <person name="Jeon C.O."/>
        </authorList>
    </citation>
    <scope>NUCLEOTIDE SEQUENCE [LARGE SCALE GENOMIC DNA]</scope>
    <source>
        <strain evidence="3">BS5-3</strain>
    </source>
</reference>
<accession>A0ABZ2UYP4</accession>
<feature type="compositionally biased region" description="Basic residues" evidence="1">
    <location>
        <begin position="1"/>
        <end position="11"/>
    </location>
</feature>
<keyword evidence="3" id="KW-1185">Reference proteome</keyword>
<protein>
    <submittedName>
        <fullName evidence="2">Uncharacterized protein</fullName>
    </submittedName>
</protein>
<gene>
    <name evidence="2" type="ORF">AABB29_10015</name>
</gene>
<evidence type="ECO:0000313" key="3">
    <source>
        <dbReference type="Proteomes" id="UP001440612"/>
    </source>
</evidence>